<dbReference type="Proteomes" id="UP000231456">
    <property type="component" value="Unassembled WGS sequence"/>
</dbReference>
<organism evidence="1 2">
    <name type="scientific">Candidatus Magasanikbacteria bacterium CG_4_9_14_0_2_um_filter_42_11</name>
    <dbReference type="NCBI Taxonomy" id="1974643"/>
    <lineage>
        <taxon>Bacteria</taxon>
        <taxon>Candidatus Magasanikiibacteriota</taxon>
    </lineage>
</organism>
<feature type="non-terminal residue" evidence="1">
    <location>
        <position position="1"/>
    </location>
</feature>
<protein>
    <submittedName>
        <fullName evidence="1">Uncharacterized protein</fullName>
    </submittedName>
</protein>
<reference evidence="2" key="1">
    <citation type="submission" date="2017-09" db="EMBL/GenBank/DDBJ databases">
        <title>Depth-based differentiation of microbial function through sediment-hosted aquifers and enrichment of novel symbionts in the deep terrestrial subsurface.</title>
        <authorList>
            <person name="Probst A.J."/>
            <person name="Ladd B."/>
            <person name="Jarett J.K."/>
            <person name="Geller-Mcgrath D.E."/>
            <person name="Sieber C.M.K."/>
            <person name="Emerson J.B."/>
            <person name="Anantharaman K."/>
            <person name="Thomas B.C."/>
            <person name="Malmstrom R."/>
            <person name="Stieglmeier M."/>
            <person name="Klingl A."/>
            <person name="Woyke T."/>
            <person name="Ryan C.M."/>
            <person name="Banfield J.F."/>
        </authorList>
    </citation>
    <scope>NUCLEOTIDE SEQUENCE [LARGE SCALE GENOMIC DNA]</scope>
</reference>
<comment type="caution">
    <text evidence="1">The sequence shown here is derived from an EMBL/GenBank/DDBJ whole genome shotgun (WGS) entry which is preliminary data.</text>
</comment>
<sequence>RVSTKDFLATLVPLFESAALLARFHSRQSVDEETLFSALVAMAHPPIVKILDLFAITPQDVDG</sequence>
<gene>
    <name evidence="1" type="ORF">CO030_05460</name>
</gene>
<name>A0A2M8F886_9BACT</name>
<dbReference type="EMBL" id="PFRH01000164">
    <property type="protein sequence ID" value="PJC51942.1"/>
    <property type="molecule type" value="Genomic_DNA"/>
</dbReference>
<dbReference type="AlphaFoldDB" id="A0A2M8F886"/>
<proteinExistence type="predicted"/>
<evidence type="ECO:0000313" key="2">
    <source>
        <dbReference type="Proteomes" id="UP000231456"/>
    </source>
</evidence>
<evidence type="ECO:0000313" key="1">
    <source>
        <dbReference type="EMBL" id="PJC51942.1"/>
    </source>
</evidence>
<accession>A0A2M8F886</accession>
<feature type="non-terminal residue" evidence="1">
    <location>
        <position position="63"/>
    </location>
</feature>